<dbReference type="PANTHER" id="PTHR30332">
    <property type="entry name" value="PROBABLE GENERAL SECRETION PATHWAY PROTEIN D"/>
    <property type="match status" value="1"/>
</dbReference>
<evidence type="ECO:0000313" key="6">
    <source>
        <dbReference type="EMBL" id="NJC32855.1"/>
    </source>
</evidence>
<keyword evidence="7" id="KW-1185">Reference proteome</keyword>
<proteinExistence type="inferred from homology"/>
<evidence type="ECO:0000256" key="2">
    <source>
        <dbReference type="SAM" id="MobiDB-lite"/>
    </source>
</evidence>
<dbReference type="Pfam" id="PF00263">
    <property type="entry name" value="Secretin"/>
    <property type="match status" value="1"/>
</dbReference>
<dbReference type="PANTHER" id="PTHR30332:SF17">
    <property type="entry name" value="TYPE IV PILIATION SYSTEM PROTEIN DR_0774-RELATED"/>
    <property type="match status" value="1"/>
</dbReference>
<evidence type="ECO:0000259" key="5">
    <source>
        <dbReference type="Pfam" id="PF13629"/>
    </source>
</evidence>
<accession>A0ABX0XJD7</accession>
<dbReference type="InterPro" id="IPR001775">
    <property type="entry name" value="GspD/PilQ"/>
</dbReference>
<organism evidence="6 7">
    <name type="scientific">Sphingomonas jejuensis</name>
    <dbReference type="NCBI Taxonomy" id="904715"/>
    <lineage>
        <taxon>Bacteria</taxon>
        <taxon>Pseudomonadati</taxon>
        <taxon>Pseudomonadota</taxon>
        <taxon>Alphaproteobacteria</taxon>
        <taxon>Sphingomonadales</taxon>
        <taxon>Sphingomonadaceae</taxon>
        <taxon>Sphingomonas</taxon>
    </lineage>
</organism>
<feature type="signal peptide" evidence="3">
    <location>
        <begin position="1"/>
        <end position="29"/>
    </location>
</feature>
<protein>
    <submittedName>
        <fullName evidence="6">Pilus assembly protein CpaC</fullName>
    </submittedName>
</protein>
<evidence type="ECO:0000256" key="3">
    <source>
        <dbReference type="SAM" id="SignalP"/>
    </source>
</evidence>
<comment type="similarity">
    <text evidence="1">Belongs to the bacterial secretin family.</text>
</comment>
<evidence type="ECO:0000259" key="4">
    <source>
        <dbReference type="Pfam" id="PF00263"/>
    </source>
</evidence>
<dbReference type="InterPro" id="IPR050810">
    <property type="entry name" value="Bact_Secretion_Sys_Channel"/>
</dbReference>
<dbReference type="Pfam" id="PF13629">
    <property type="entry name" value="T2SS-T3SS_pil_N"/>
    <property type="match status" value="1"/>
</dbReference>
<dbReference type="PRINTS" id="PR00811">
    <property type="entry name" value="BCTERIALGSPD"/>
</dbReference>
<dbReference type="EMBL" id="JAATJE010000001">
    <property type="protein sequence ID" value="NJC32855.1"/>
    <property type="molecule type" value="Genomic_DNA"/>
</dbReference>
<evidence type="ECO:0000256" key="1">
    <source>
        <dbReference type="RuleBase" id="RU004003"/>
    </source>
</evidence>
<feature type="chain" id="PRO_5045657319" evidence="3">
    <location>
        <begin position="30"/>
        <end position="499"/>
    </location>
</feature>
<dbReference type="InterPro" id="IPR004846">
    <property type="entry name" value="T2SS/T3SS_dom"/>
</dbReference>
<dbReference type="InterPro" id="IPR032789">
    <property type="entry name" value="T2SS-T3SS_pil_N"/>
</dbReference>
<feature type="domain" description="Type II/III secretion system secretin-like" evidence="4">
    <location>
        <begin position="258"/>
        <end position="418"/>
    </location>
</feature>
<feature type="domain" description="Pilus formation protein N-terminal" evidence="5">
    <location>
        <begin position="37"/>
        <end position="106"/>
    </location>
</feature>
<name>A0ABX0XJD7_9SPHN</name>
<keyword evidence="3" id="KW-0732">Signal</keyword>
<dbReference type="PRINTS" id="PR01032">
    <property type="entry name" value="PHAGEIV"/>
</dbReference>
<dbReference type="RefSeq" id="WP_209023171.1">
    <property type="nucleotide sequence ID" value="NZ_JAATJE010000001.1"/>
</dbReference>
<sequence>MLKLNSLGSAALLALATATATMTPGDAFAQQRMQAPETVLSLSKGGSRLMTLDAPITDVFVANPAVADVQVRSPTQIYVFGKDAGETTVSATSRNGTVVYSSTVRVGQNVETIDQMLSLAMPEAELRATPMNGLVLLTGTVANPEDAAEAERLVTAFVGANTQVISRLRTATPQQVNLQVRIAEVSRDISRQIGVNLLSRDSTGGFLFGIAQGNAGTITGQPGGGVSYEFPQSSAVGTTLAGAGNLFGLNVLATLDLAENNGSVTTLANPNLTALSGETASFLAGGEIPIPLSSGLGNVSVEYKQYGVSLSFTPIVMSDGRISIRVRPEVSELTSVGSVTLNDFEIPGITTRRAETTVELGSGQSFVIGGLLSNRHNNTFNKAPGLGDIPIIGALFRSNRFQRAETELMIVVTPYLVRPVSANQIALPTDGYRGPTDAQRLILGSERDGRTEGRPVPQTGAPVQVAPDGASMPAIGAASSPAIATQASAAAAPAPGFSF</sequence>
<feature type="region of interest" description="Disordered" evidence="2">
    <location>
        <begin position="446"/>
        <end position="468"/>
    </location>
</feature>
<gene>
    <name evidence="6" type="ORF">GGR88_000329</name>
</gene>
<dbReference type="Proteomes" id="UP000734218">
    <property type="component" value="Unassembled WGS sequence"/>
</dbReference>
<evidence type="ECO:0000313" key="7">
    <source>
        <dbReference type="Proteomes" id="UP000734218"/>
    </source>
</evidence>
<reference evidence="6 7" key="1">
    <citation type="submission" date="2020-03" db="EMBL/GenBank/DDBJ databases">
        <title>Genomic Encyclopedia of Type Strains, Phase IV (KMG-IV): sequencing the most valuable type-strain genomes for metagenomic binning, comparative biology and taxonomic classification.</title>
        <authorList>
            <person name="Goeker M."/>
        </authorList>
    </citation>
    <scope>NUCLEOTIDE SEQUENCE [LARGE SCALE GENOMIC DNA]</scope>
    <source>
        <strain evidence="6 7">DSM 27651</strain>
    </source>
</reference>
<comment type="caution">
    <text evidence="6">The sequence shown here is derived from an EMBL/GenBank/DDBJ whole genome shotgun (WGS) entry which is preliminary data.</text>
</comment>